<evidence type="ECO:0000256" key="1">
    <source>
        <dbReference type="SAM" id="MobiDB-lite"/>
    </source>
</evidence>
<proteinExistence type="predicted"/>
<organism evidence="2 3">
    <name type="scientific">Frankliniella occidentalis</name>
    <name type="common">Western flower thrips</name>
    <name type="synonym">Euthrips occidentalis</name>
    <dbReference type="NCBI Taxonomy" id="133901"/>
    <lineage>
        <taxon>Eukaryota</taxon>
        <taxon>Metazoa</taxon>
        <taxon>Ecdysozoa</taxon>
        <taxon>Arthropoda</taxon>
        <taxon>Hexapoda</taxon>
        <taxon>Insecta</taxon>
        <taxon>Pterygota</taxon>
        <taxon>Neoptera</taxon>
        <taxon>Paraneoptera</taxon>
        <taxon>Thysanoptera</taxon>
        <taxon>Terebrantia</taxon>
        <taxon>Thripoidea</taxon>
        <taxon>Thripidae</taxon>
        <taxon>Frankliniella</taxon>
    </lineage>
</organism>
<evidence type="ECO:0000313" key="3">
    <source>
        <dbReference type="RefSeq" id="XP_052120860.1"/>
    </source>
</evidence>
<feature type="compositionally biased region" description="Low complexity" evidence="1">
    <location>
        <begin position="60"/>
        <end position="95"/>
    </location>
</feature>
<feature type="compositionally biased region" description="Polar residues" evidence="1">
    <location>
        <begin position="232"/>
        <end position="249"/>
    </location>
</feature>
<gene>
    <name evidence="3" type="primary">LOC113204430</name>
</gene>
<feature type="region of interest" description="Disordered" evidence="1">
    <location>
        <begin position="60"/>
        <end position="106"/>
    </location>
</feature>
<protein>
    <submittedName>
        <fullName evidence="3">Uncharacterized protein LOC113204430</fullName>
    </submittedName>
</protein>
<dbReference type="AlphaFoldDB" id="A0A9C6WWH6"/>
<name>A0A9C6WWH6_FRAOC</name>
<feature type="compositionally biased region" description="Low complexity" evidence="1">
    <location>
        <begin position="204"/>
        <end position="214"/>
    </location>
</feature>
<feature type="region of interest" description="Disordered" evidence="1">
    <location>
        <begin position="204"/>
        <end position="255"/>
    </location>
</feature>
<accession>A0A9C6WWH6</accession>
<dbReference type="RefSeq" id="XP_052120860.1">
    <property type="nucleotide sequence ID" value="XM_052264900.1"/>
</dbReference>
<reference evidence="3" key="1">
    <citation type="submission" date="2025-08" db="UniProtKB">
        <authorList>
            <consortium name="RefSeq"/>
        </authorList>
    </citation>
    <scope>IDENTIFICATION</scope>
    <source>
        <tissue evidence="3">Whole organism</tissue>
    </source>
</reference>
<dbReference type="OrthoDB" id="6412219at2759"/>
<evidence type="ECO:0000313" key="2">
    <source>
        <dbReference type="Proteomes" id="UP000504606"/>
    </source>
</evidence>
<dbReference type="Proteomes" id="UP000504606">
    <property type="component" value="Unplaced"/>
</dbReference>
<keyword evidence="2" id="KW-1185">Reference proteome</keyword>
<sequence>MLIVAAVVWRLCVLRRDKQYRVRMGESVPEARPVQPVMPSESAVFASPVSGRWAYQSRLLGSGGSESPRGSSTPPAGLRSPSLGPLGGSPLATPHHPTPHATPPPQAWVYGDTIIAEARSASASASPAVHRSISLQLAQQSPGRRYPAGCGRASGGRPLSAVSSMGSYSAGCSPATARHSASLLPPPPPEFLLPDICEFNPGASSGSTQYASSSVLDEGAEGDSLDGDSPGALQQQEALRTRSLPSSVRNKQRPLGCEEDLDQLYAKVNFSKKRKNRMRHDEAAIIAISKSRSQFLDKMAAEQDEDALVDNEAVIVYNERTAL</sequence>
<dbReference type="KEGG" id="foc:113204430"/>
<dbReference type="GeneID" id="113204430"/>